<keyword evidence="2" id="KW-1185">Reference proteome</keyword>
<accession>A0A9W9V9Z6</accession>
<organism evidence="1 2">
    <name type="scientific">Penicillium concentricum</name>
    <dbReference type="NCBI Taxonomy" id="293559"/>
    <lineage>
        <taxon>Eukaryota</taxon>
        <taxon>Fungi</taxon>
        <taxon>Dikarya</taxon>
        <taxon>Ascomycota</taxon>
        <taxon>Pezizomycotina</taxon>
        <taxon>Eurotiomycetes</taxon>
        <taxon>Eurotiomycetidae</taxon>
        <taxon>Eurotiales</taxon>
        <taxon>Aspergillaceae</taxon>
        <taxon>Penicillium</taxon>
    </lineage>
</organism>
<dbReference type="GeneID" id="81463196"/>
<dbReference type="Proteomes" id="UP001147752">
    <property type="component" value="Unassembled WGS sequence"/>
</dbReference>
<name>A0A9W9V9Z6_9EURO</name>
<gene>
    <name evidence="1" type="ORF">N7517_006283</name>
</gene>
<dbReference type="EMBL" id="JAPZBT010000002">
    <property type="protein sequence ID" value="KAJ5374277.1"/>
    <property type="molecule type" value="Genomic_DNA"/>
</dbReference>
<dbReference type="AlphaFoldDB" id="A0A9W9V9Z6"/>
<evidence type="ECO:0000313" key="1">
    <source>
        <dbReference type="EMBL" id="KAJ5374277.1"/>
    </source>
</evidence>
<reference evidence="1" key="1">
    <citation type="submission" date="2022-12" db="EMBL/GenBank/DDBJ databases">
        <authorList>
            <person name="Petersen C."/>
        </authorList>
    </citation>
    <scope>NUCLEOTIDE SEQUENCE</scope>
    <source>
        <strain evidence="1">IBT 3081</strain>
    </source>
</reference>
<sequence length="232" mass="26890">MALSQSWFPSRLDQGDKVILDKPTLSTWEIGKLVNILTRYILTLKHVFSLNAAMLTIWRALCAFTSKFQIPVLRMPQSYPHPRSNRIHTPRAESIPISHFQSTRKIRLDYYHTSKGLRVAKGQFPKGISHGLYGALRTASVYWDMTRKERRLVRDAFLREFPRWKWDTSLLGLDLPIWSGIRKLVLFKSLIILIIPGALSVKSGSEILILPGPLRNYNWKKDYNGDNSEWKL</sequence>
<dbReference type="RefSeq" id="XP_056580263.1">
    <property type="nucleotide sequence ID" value="XM_056724013.1"/>
</dbReference>
<comment type="caution">
    <text evidence="1">The sequence shown here is derived from an EMBL/GenBank/DDBJ whole genome shotgun (WGS) entry which is preliminary data.</text>
</comment>
<protein>
    <submittedName>
        <fullName evidence="1">Uncharacterized protein</fullName>
    </submittedName>
</protein>
<reference evidence="1" key="2">
    <citation type="journal article" date="2023" name="IMA Fungus">
        <title>Comparative genomic study of the Penicillium genus elucidates a diverse pangenome and 15 lateral gene transfer events.</title>
        <authorList>
            <person name="Petersen C."/>
            <person name="Sorensen T."/>
            <person name="Nielsen M.R."/>
            <person name="Sondergaard T.E."/>
            <person name="Sorensen J.L."/>
            <person name="Fitzpatrick D.A."/>
            <person name="Frisvad J.C."/>
            <person name="Nielsen K.L."/>
        </authorList>
    </citation>
    <scope>NUCLEOTIDE SEQUENCE</scope>
    <source>
        <strain evidence="1">IBT 3081</strain>
    </source>
</reference>
<proteinExistence type="predicted"/>
<evidence type="ECO:0000313" key="2">
    <source>
        <dbReference type="Proteomes" id="UP001147752"/>
    </source>
</evidence>